<keyword evidence="2" id="KW-0472">Membrane</keyword>
<feature type="transmembrane region" description="Helical" evidence="2">
    <location>
        <begin position="150"/>
        <end position="174"/>
    </location>
</feature>
<feature type="transmembrane region" description="Helical" evidence="2">
    <location>
        <begin position="125"/>
        <end position="143"/>
    </location>
</feature>
<dbReference type="InterPro" id="IPR012379">
    <property type="entry name" value="LytTR_MHYE"/>
</dbReference>
<reference evidence="4 5" key="1">
    <citation type="journal article" date="2015" name="Biotechnol. Bioeng.">
        <title>Genome sequence and phenotypic characterization of Caulobacter segnis.</title>
        <authorList>
            <person name="Patel S."/>
            <person name="Fletcher B."/>
            <person name="Scott D.C."/>
            <person name="Ely B."/>
        </authorList>
    </citation>
    <scope>NUCLEOTIDE SEQUENCE [LARGE SCALE GENOMIC DNA]</scope>
    <source>
        <strain evidence="4 5">TK0059</strain>
    </source>
</reference>
<organism evidence="4 5">
    <name type="scientific">Caulobacter segnis</name>
    <dbReference type="NCBI Taxonomy" id="88688"/>
    <lineage>
        <taxon>Bacteria</taxon>
        <taxon>Pseudomonadati</taxon>
        <taxon>Pseudomonadota</taxon>
        <taxon>Alphaproteobacteria</taxon>
        <taxon>Caulobacterales</taxon>
        <taxon>Caulobacteraceae</taxon>
        <taxon>Caulobacter</taxon>
    </lineage>
</organism>
<dbReference type="GO" id="GO:0003677">
    <property type="term" value="F:DNA binding"/>
    <property type="evidence" value="ECO:0007669"/>
    <property type="project" value="UniProtKB-KW"/>
</dbReference>
<name>A0ABN5IUQ7_9CAUL</name>
<keyword evidence="2" id="KW-1133">Transmembrane helix</keyword>
<sequence length="339" mass="37118">MVEDQQEERADANPVQVVASVDRRGGRGHQERSGVKSNAKHLLRAVPEGQASGDQRPATGTTGKGSGTTGGFFGMTGEERLWLSRAWLLGACLIIFICVVNVLTIQHDAPDLGLLRPAIWEVSSALVTLLIFSIPAAMAFWMVRVRPRWWIALPAHLAAVFAYSVLHVAGFIALRELSYVVILDSHYRFGPLATEFPYEFRKDMMAYGLASIIYWLAMQRGGYRPPMAESAPPAVFDIQDGARLIRVPVAEITAVRSAGNYVEFILADGRRPLTRSSLGAALESLAHHGFVRTHKSWIVNKARVTGLKPEGSGDYAVEMGELEAPLSRRFPDALAALRG</sequence>
<feature type="transmembrane region" description="Helical" evidence="2">
    <location>
        <begin position="86"/>
        <end position="105"/>
    </location>
</feature>
<keyword evidence="5" id="KW-1185">Reference proteome</keyword>
<gene>
    <name evidence="4" type="ORF">B7G68_13285</name>
</gene>
<feature type="compositionally biased region" description="Gly residues" evidence="1">
    <location>
        <begin position="62"/>
        <end position="71"/>
    </location>
</feature>
<dbReference type="Gene3D" id="2.40.50.1020">
    <property type="entry name" value="LytTr DNA-binding domain"/>
    <property type="match status" value="1"/>
</dbReference>
<feature type="compositionally biased region" description="Basic and acidic residues" evidence="1">
    <location>
        <begin position="21"/>
        <end position="34"/>
    </location>
</feature>
<evidence type="ECO:0000313" key="5">
    <source>
        <dbReference type="Proteomes" id="UP000240527"/>
    </source>
</evidence>
<evidence type="ECO:0000259" key="3">
    <source>
        <dbReference type="PROSITE" id="PS50930"/>
    </source>
</evidence>
<dbReference type="Proteomes" id="UP000240527">
    <property type="component" value="Chromosome"/>
</dbReference>
<dbReference type="PROSITE" id="PS50930">
    <property type="entry name" value="HTH_LYTTR"/>
    <property type="match status" value="1"/>
</dbReference>
<dbReference type="PANTHER" id="PTHR37299:SF1">
    <property type="entry name" value="STAGE 0 SPORULATION PROTEIN A HOMOLOG"/>
    <property type="match status" value="1"/>
</dbReference>
<dbReference type="PIRSF" id="PIRSF031767">
    <property type="entry name" value="MHYE_LytTR"/>
    <property type="match status" value="1"/>
</dbReference>
<evidence type="ECO:0000313" key="4">
    <source>
        <dbReference type="EMBL" id="AVQ02739.1"/>
    </source>
</evidence>
<dbReference type="SMART" id="SM00850">
    <property type="entry name" value="LytTR"/>
    <property type="match status" value="1"/>
</dbReference>
<keyword evidence="4" id="KW-0238">DNA-binding</keyword>
<dbReference type="InterPro" id="IPR046947">
    <property type="entry name" value="LytR-like"/>
</dbReference>
<dbReference type="PANTHER" id="PTHR37299">
    <property type="entry name" value="TRANSCRIPTIONAL REGULATOR-RELATED"/>
    <property type="match status" value="1"/>
</dbReference>
<dbReference type="EMBL" id="CP027850">
    <property type="protein sequence ID" value="AVQ02739.1"/>
    <property type="molecule type" value="Genomic_DNA"/>
</dbReference>
<keyword evidence="2" id="KW-0812">Transmembrane</keyword>
<feature type="region of interest" description="Disordered" evidence="1">
    <location>
        <begin position="1"/>
        <end position="71"/>
    </location>
</feature>
<feature type="domain" description="HTH LytTR-type" evidence="3">
    <location>
        <begin position="236"/>
        <end position="339"/>
    </location>
</feature>
<protein>
    <submittedName>
        <fullName evidence="4">DNA-binding response regulator</fullName>
    </submittedName>
</protein>
<evidence type="ECO:0000256" key="1">
    <source>
        <dbReference type="SAM" id="MobiDB-lite"/>
    </source>
</evidence>
<dbReference type="Pfam" id="PF04397">
    <property type="entry name" value="LytTR"/>
    <property type="match status" value="1"/>
</dbReference>
<accession>A0ABN5IUQ7</accession>
<evidence type="ECO:0000256" key="2">
    <source>
        <dbReference type="SAM" id="Phobius"/>
    </source>
</evidence>
<dbReference type="InterPro" id="IPR007492">
    <property type="entry name" value="LytTR_DNA-bd_dom"/>
</dbReference>
<proteinExistence type="predicted"/>